<reference evidence="1" key="1">
    <citation type="journal article" date="2021" name="New Phytol.">
        <title>Evolutionary innovations through gain and loss of genes in the ectomycorrhizal Boletales.</title>
        <authorList>
            <person name="Wu G."/>
            <person name="Miyauchi S."/>
            <person name="Morin E."/>
            <person name="Kuo A."/>
            <person name="Drula E."/>
            <person name="Varga T."/>
            <person name="Kohler A."/>
            <person name="Feng B."/>
            <person name="Cao Y."/>
            <person name="Lipzen A."/>
            <person name="Daum C."/>
            <person name="Hundley H."/>
            <person name="Pangilinan J."/>
            <person name="Johnson J."/>
            <person name="Barry K."/>
            <person name="LaButti K."/>
            <person name="Ng V."/>
            <person name="Ahrendt S."/>
            <person name="Min B."/>
            <person name="Choi I.G."/>
            <person name="Park H."/>
            <person name="Plett J.M."/>
            <person name="Magnuson J."/>
            <person name="Spatafora J.W."/>
            <person name="Nagy L.G."/>
            <person name="Henrissat B."/>
            <person name="Grigoriev I.V."/>
            <person name="Yang Z.L."/>
            <person name="Xu J."/>
            <person name="Martin F.M."/>
        </authorList>
    </citation>
    <scope>NUCLEOTIDE SEQUENCE</scope>
    <source>
        <strain evidence="1">KUC20120723A-06</strain>
    </source>
</reference>
<feature type="non-terminal residue" evidence="1">
    <location>
        <position position="517"/>
    </location>
</feature>
<protein>
    <submittedName>
        <fullName evidence="1">Uncharacterized protein</fullName>
    </submittedName>
</protein>
<proteinExistence type="predicted"/>
<comment type="caution">
    <text evidence="1">The sequence shown here is derived from an EMBL/GenBank/DDBJ whole genome shotgun (WGS) entry which is preliminary data.</text>
</comment>
<organism evidence="1 2">
    <name type="scientific">Leucogyrophana mollusca</name>
    <dbReference type="NCBI Taxonomy" id="85980"/>
    <lineage>
        <taxon>Eukaryota</taxon>
        <taxon>Fungi</taxon>
        <taxon>Dikarya</taxon>
        <taxon>Basidiomycota</taxon>
        <taxon>Agaricomycotina</taxon>
        <taxon>Agaricomycetes</taxon>
        <taxon>Agaricomycetidae</taxon>
        <taxon>Boletales</taxon>
        <taxon>Boletales incertae sedis</taxon>
        <taxon>Leucogyrophana</taxon>
    </lineage>
</organism>
<keyword evidence="2" id="KW-1185">Reference proteome</keyword>
<dbReference type="EMBL" id="MU266694">
    <property type="protein sequence ID" value="KAH7919109.1"/>
    <property type="molecule type" value="Genomic_DNA"/>
</dbReference>
<accession>A0ACB8B0N3</accession>
<evidence type="ECO:0000313" key="1">
    <source>
        <dbReference type="EMBL" id="KAH7919109.1"/>
    </source>
</evidence>
<evidence type="ECO:0000313" key="2">
    <source>
        <dbReference type="Proteomes" id="UP000790709"/>
    </source>
</evidence>
<name>A0ACB8B0N3_9AGAM</name>
<dbReference type="Proteomes" id="UP000790709">
    <property type="component" value="Unassembled WGS sequence"/>
</dbReference>
<sequence>MSSFKIKSNPFAKKAPVADDLPSDGSNPFDRRKYLLSKLRGLGDTKVKAGDAMRAGLSSSVSAPSAPLQDVLGCIARLEADVDKARVKKCSSVGSIGQRVKKLAKAACGKGKIDVEVEAVAAVEDVVGTRDTGKETQSDLPMTPPMPVSGVPPTRLSPCPSVDYSYSAAKDPILSLEAHELRMQAFRANYMRAMQLAKQKEDEEYRKRRRPLSPSSVALPEEPAEAVGIMMDTVKQTCRELKSIMLGGLSSSQCPTPSPISSEDGDDIEEGHAVPLDIVTARLQAYKDATDGDLCSIPSSPAVAVDVDMSLEEQNPPSVENVPCCQPADQLDLSLSSVEADEELELSTTITSTPASDITAVYTGSLCKVPKYDFNQPDLSLLSVDEDEQLELGTPTTPTPASDIPLVYAGSLFTAPRPLRRVPRYDSLRVPVQCVPIGRGLVASGSYSSTVTNADWFDFFFSSTVPKFFEDSEWSDPDAAPGAFGTTYDSADSLVQSDSSDNSSVTSIPPFHLPTSS</sequence>
<gene>
    <name evidence="1" type="ORF">BV22DRAFT_1123469</name>
</gene>